<feature type="domain" description="Fimbrial-type adhesion" evidence="3">
    <location>
        <begin position="198"/>
        <end position="341"/>
    </location>
</feature>
<evidence type="ECO:0000313" key="4">
    <source>
        <dbReference type="EMBL" id="ASW02141.1"/>
    </source>
</evidence>
<dbReference type="EMBL" id="CP022990">
    <property type="protein sequence ID" value="ASW02141.1"/>
    <property type="molecule type" value="Genomic_DNA"/>
</dbReference>
<organism evidence="4 5">
    <name type="scientific">Paraburkholderia aromaticivorans</name>
    <dbReference type="NCBI Taxonomy" id="2026199"/>
    <lineage>
        <taxon>Bacteria</taxon>
        <taxon>Pseudomonadati</taxon>
        <taxon>Pseudomonadota</taxon>
        <taxon>Betaproteobacteria</taxon>
        <taxon>Burkholderiales</taxon>
        <taxon>Burkholderiaceae</taxon>
        <taxon>Paraburkholderia</taxon>
    </lineage>
</organism>
<dbReference type="KEGG" id="parb:CJU94_28945"/>
<gene>
    <name evidence="4" type="ORF">CJU94_28945</name>
</gene>
<protein>
    <recommendedName>
        <fullName evidence="3">Fimbrial-type adhesion domain-containing protein</fullName>
    </recommendedName>
</protein>
<feature type="signal peptide" evidence="2">
    <location>
        <begin position="1"/>
        <end position="35"/>
    </location>
</feature>
<dbReference type="InterPro" id="IPR036937">
    <property type="entry name" value="Adhesion_dom_fimbrial_sf"/>
</dbReference>
<dbReference type="PANTHER" id="PTHR33420:SF3">
    <property type="entry name" value="FIMBRIAL SUBUNIT ELFA"/>
    <property type="match status" value="1"/>
</dbReference>
<dbReference type="Gene3D" id="2.60.40.1090">
    <property type="entry name" value="Fimbrial-type adhesion domain"/>
    <property type="match status" value="1"/>
</dbReference>
<dbReference type="Proteomes" id="UP000215158">
    <property type="component" value="Chromosome 2"/>
</dbReference>
<dbReference type="InterPro" id="IPR008966">
    <property type="entry name" value="Adhesion_dom_sf"/>
</dbReference>
<dbReference type="InterPro" id="IPR050263">
    <property type="entry name" value="Bact_Fimbrial_Adh_Pro"/>
</dbReference>
<dbReference type="GO" id="GO:0043709">
    <property type="term" value="P:cell adhesion involved in single-species biofilm formation"/>
    <property type="evidence" value="ECO:0007669"/>
    <property type="project" value="TreeGrafter"/>
</dbReference>
<dbReference type="AlphaFoldDB" id="A0A248VSZ2"/>
<dbReference type="PANTHER" id="PTHR33420">
    <property type="entry name" value="FIMBRIAL SUBUNIT ELFA-RELATED"/>
    <property type="match status" value="1"/>
</dbReference>
<dbReference type="SUPFAM" id="SSF49401">
    <property type="entry name" value="Bacterial adhesins"/>
    <property type="match status" value="1"/>
</dbReference>
<dbReference type="Pfam" id="PF00419">
    <property type="entry name" value="Fimbrial"/>
    <property type="match status" value="1"/>
</dbReference>
<keyword evidence="1 2" id="KW-0732">Signal</keyword>
<evidence type="ECO:0000313" key="5">
    <source>
        <dbReference type="Proteomes" id="UP000215158"/>
    </source>
</evidence>
<evidence type="ECO:0000256" key="1">
    <source>
        <dbReference type="ARBA" id="ARBA00022729"/>
    </source>
</evidence>
<keyword evidence="5" id="KW-1185">Reference proteome</keyword>
<evidence type="ECO:0000256" key="2">
    <source>
        <dbReference type="SAM" id="SignalP"/>
    </source>
</evidence>
<dbReference type="GO" id="GO:0009289">
    <property type="term" value="C:pilus"/>
    <property type="evidence" value="ECO:0007669"/>
    <property type="project" value="InterPro"/>
</dbReference>
<dbReference type="RefSeq" id="WP_095422021.1">
    <property type="nucleotide sequence ID" value="NZ_CP022990.1"/>
</dbReference>
<proteinExistence type="predicted"/>
<dbReference type="OrthoDB" id="8678921at2"/>
<feature type="chain" id="PRO_5012128513" description="Fimbrial-type adhesion domain-containing protein" evidence="2">
    <location>
        <begin position="36"/>
        <end position="341"/>
    </location>
</feature>
<dbReference type="Gene3D" id="2.60.40.3310">
    <property type="match status" value="1"/>
</dbReference>
<evidence type="ECO:0000259" key="3">
    <source>
        <dbReference type="Pfam" id="PF00419"/>
    </source>
</evidence>
<accession>A0A248VSZ2</accession>
<name>A0A248VSZ2_9BURK</name>
<reference evidence="4 5" key="1">
    <citation type="submission" date="2017-08" db="EMBL/GenBank/DDBJ databases">
        <title>Identification and genetic characteristics of simultaneous BTEX- and naphthalene-degrading Paraburkholderia sp. BN5 isolated from petroleum-contaminated soil.</title>
        <authorList>
            <person name="Lee Y."/>
            <person name="Jeon C.O."/>
        </authorList>
    </citation>
    <scope>NUCLEOTIDE SEQUENCE [LARGE SCALE GENOMIC DNA]</scope>
    <source>
        <strain evidence="4 5">BN5</strain>
    </source>
</reference>
<dbReference type="InterPro" id="IPR000259">
    <property type="entry name" value="Adhesion_dom_fimbrial"/>
</dbReference>
<sequence>MHEKLLRTACYRYVTLAALGASGLAALTLSPPANAFLQCSITGNGAVDSGTVTVPADAQVGASIGPPMSTTLTVNCPANPDGGGRGGFYLKFDAFAYVNASVHDVWDTNLTGIGVRVTDVTFGNTILSKTRSGDFGPTVASQSAYNADYVFTYQYVKTSANVSSGKIANFPLTALHSHDVRLNADSAMLNKLSIGNATIAVSTCDVTTPSLGITLPQIAVNALRVPGATAGNTNFSIGLSCQPGANVFVTLTDATDSGNTTSNLALTGDSTASGISLRVLDSSGSPVSFGPDSAAPGTTNQWLVGPSANTTGIPLTAQYISTGKVEPGTVRGRMTFTLSYQ</sequence>